<name>A0A371X6E1_9HYPH</name>
<keyword evidence="2" id="KW-1185">Reference proteome</keyword>
<accession>A0A371X6E1</accession>
<protein>
    <submittedName>
        <fullName evidence="1">Uncharacterized protein</fullName>
    </submittedName>
</protein>
<comment type="caution">
    <text evidence="1">The sequence shown here is derived from an EMBL/GenBank/DDBJ whole genome shotgun (WGS) entry which is preliminary data.</text>
</comment>
<reference evidence="2" key="1">
    <citation type="submission" date="2018-08" db="EMBL/GenBank/DDBJ databases">
        <authorList>
            <person name="Im W.T."/>
        </authorList>
    </citation>
    <scope>NUCLEOTIDE SEQUENCE [LARGE SCALE GENOMIC DNA]</scope>
    <source>
        <strain evidence="2">LA-28</strain>
    </source>
</reference>
<evidence type="ECO:0000313" key="1">
    <source>
        <dbReference type="EMBL" id="RFC64806.1"/>
    </source>
</evidence>
<sequence length="149" mass="15417">MIEMPELSMSQIEINTFEIGRPLITNVKIIRVPSPGPWNDLGRRACVADALGSGIVSVAVAAKTIIAIVEAGAGSLNRFGAGWGPARAAAMVARAIDGGGSRSGRTVFKFGIARLVGSSFGTRGPIAGMNLSNSKKFQNGWHAIGDALP</sequence>
<dbReference type="EMBL" id="QURN01000017">
    <property type="protein sequence ID" value="RFC64806.1"/>
    <property type="molecule type" value="Genomic_DNA"/>
</dbReference>
<organism evidence="1 2">
    <name type="scientific">Mesorhizobium denitrificans</name>
    <dbReference type="NCBI Taxonomy" id="2294114"/>
    <lineage>
        <taxon>Bacteria</taxon>
        <taxon>Pseudomonadati</taxon>
        <taxon>Pseudomonadota</taxon>
        <taxon>Alphaproteobacteria</taxon>
        <taxon>Hyphomicrobiales</taxon>
        <taxon>Phyllobacteriaceae</taxon>
        <taxon>Mesorhizobium</taxon>
    </lineage>
</organism>
<evidence type="ECO:0000313" key="2">
    <source>
        <dbReference type="Proteomes" id="UP000262379"/>
    </source>
</evidence>
<gene>
    <name evidence="1" type="ORF">DY251_18780</name>
</gene>
<dbReference type="Proteomes" id="UP000262379">
    <property type="component" value="Unassembled WGS sequence"/>
</dbReference>
<dbReference type="AlphaFoldDB" id="A0A371X6E1"/>
<proteinExistence type="predicted"/>